<keyword evidence="2" id="KW-1185">Reference proteome</keyword>
<dbReference type="Proteomes" id="UP000602198">
    <property type="component" value="Unassembled WGS sequence"/>
</dbReference>
<evidence type="ECO:0000313" key="2">
    <source>
        <dbReference type="Proteomes" id="UP000602198"/>
    </source>
</evidence>
<sequence length="101" mass="11073">MPTDAWTSIQVPAGSELLWAAYSGGEEEQTLVTYWSGSETFFGEQRCLIRTDNLPAPPGPDPSAAGESRLPNAVPFISESVFLWWLKTQFGDYPANSIYGV</sequence>
<evidence type="ECO:0000313" key="1">
    <source>
        <dbReference type="EMBL" id="MBL1072953.1"/>
    </source>
</evidence>
<accession>A0ABS1M1F2</accession>
<gene>
    <name evidence="1" type="ORF">JK358_00930</name>
</gene>
<dbReference type="EMBL" id="JAERRJ010000001">
    <property type="protein sequence ID" value="MBL1072953.1"/>
    <property type="molecule type" value="Genomic_DNA"/>
</dbReference>
<comment type="caution">
    <text evidence="1">The sequence shown here is derived from an EMBL/GenBank/DDBJ whole genome shotgun (WGS) entry which is preliminary data.</text>
</comment>
<organism evidence="1 2">
    <name type="scientific">Nocardia acididurans</name>
    <dbReference type="NCBI Taxonomy" id="2802282"/>
    <lineage>
        <taxon>Bacteria</taxon>
        <taxon>Bacillati</taxon>
        <taxon>Actinomycetota</taxon>
        <taxon>Actinomycetes</taxon>
        <taxon>Mycobacteriales</taxon>
        <taxon>Nocardiaceae</taxon>
        <taxon>Nocardia</taxon>
    </lineage>
</organism>
<dbReference type="RefSeq" id="WP_201942231.1">
    <property type="nucleotide sequence ID" value="NZ_JAERRJ010000001.1"/>
</dbReference>
<protein>
    <submittedName>
        <fullName evidence="1">Uncharacterized protein</fullName>
    </submittedName>
</protein>
<proteinExistence type="predicted"/>
<name>A0ABS1M1F2_9NOCA</name>
<reference evidence="1 2" key="1">
    <citation type="submission" date="2021-01" db="EMBL/GenBank/DDBJ databases">
        <title>WGS of actinomycetes isolated from Thailand.</title>
        <authorList>
            <person name="Thawai C."/>
        </authorList>
    </citation>
    <scope>NUCLEOTIDE SEQUENCE [LARGE SCALE GENOMIC DNA]</scope>
    <source>
        <strain evidence="1 2">LPG 2</strain>
    </source>
</reference>